<dbReference type="PANTHER" id="PTHR43884:SF20">
    <property type="entry name" value="ACYL-COA DEHYDROGENASE FADE28"/>
    <property type="match status" value="1"/>
</dbReference>
<dbReference type="OrthoDB" id="7328575at2"/>
<dbReference type="InterPro" id="IPR037069">
    <property type="entry name" value="AcylCoA_DH/ox_N_sf"/>
</dbReference>
<dbReference type="Gene3D" id="2.40.110.10">
    <property type="entry name" value="Butyryl-CoA Dehydrogenase, subunit A, domain 2"/>
    <property type="match status" value="1"/>
</dbReference>
<feature type="domain" description="Acyl-CoA dehydrogenase/oxidase N-terminal" evidence="7">
    <location>
        <begin position="6"/>
        <end position="92"/>
    </location>
</feature>
<keyword evidence="4" id="KW-0274">FAD</keyword>
<dbReference type="Gene3D" id="1.20.140.10">
    <property type="entry name" value="Butyryl-CoA Dehydrogenase, subunit A, domain 3"/>
    <property type="match status" value="1"/>
</dbReference>
<dbReference type="Pfam" id="PF02771">
    <property type="entry name" value="Acyl-CoA_dh_N"/>
    <property type="match status" value="1"/>
</dbReference>
<dbReference type="PANTHER" id="PTHR43884">
    <property type="entry name" value="ACYL-COA DEHYDROGENASE"/>
    <property type="match status" value="1"/>
</dbReference>
<dbReference type="SUPFAM" id="SSF56645">
    <property type="entry name" value="Acyl-CoA dehydrogenase NM domain-like"/>
    <property type="match status" value="1"/>
</dbReference>
<evidence type="ECO:0000313" key="8">
    <source>
        <dbReference type="EMBL" id="TCK26343.1"/>
    </source>
</evidence>
<evidence type="ECO:0000256" key="2">
    <source>
        <dbReference type="ARBA" id="ARBA00009347"/>
    </source>
</evidence>
<feature type="domain" description="Acyl-CoA dehydrogenase/oxidase C-terminal" evidence="6">
    <location>
        <begin position="217"/>
        <end position="342"/>
    </location>
</feature>
<dbReference type="InterPro" id="IPR009100">
    <property type="entry name" value="AcylCoA_DH/oxidase_NM_dom_sf"/>
</dbReference>
<dbReference type="InterPro" id="IPR013786">
    <property type="entry name" value="AcylCoA_DH/ox_N"/>
</dbReference>
<proteinExistence type="inferred from homology"/>
<dbReference type="Pfam" id="PF00441">
    <property type="entry name" value="Acyl-CoA_dh_1"/>
    <property type="match status" value="1"/>
</dbReference>
<comment type="cofactor">
    <cofactor evidence="1">
        <name>FAD</name>
        <dbReference type="ChEBI" id="CHEBI:57692"/>
    </cofactor>
</comment>
<evidence type="ECO:0000256" key="5">
    <source>
        <dbReference type="ARBA" id="ARBA00023002"/>
    </source>
</evidence>
<keyword evidence="3" id="KW-0285">Flavoprotein</keyword>
<dbReference type="GO" id="GO:0003995">
    <property type="term" value="F:acyl-CoA dehydrogenase activity"/>
    <property type="evidence" value="ECO:0007669"/>
    <property type="project" value="TreeGrafter"/>
</dbReference>
<evidence type="ECO:0000256" key="4">
    <source>
        <dbReference type="ARBA" id="ARBA00022827"/>
    </source>
</evidence>
<dbReference type="SUPFAM" id="SSF47203">
    <property type="entry name" value="Acyl-CoA dehydrogenase C-terminal domain-like"/>
    <property type="match status" value="1"/>
</dbReference>
<dbReference type="InterPro" id="IPR009075">
    <property type="entry name" value="AcylCo_DH/oxidase_C"/>
</dbReference>
<dbReference type="InterPro" id="IPR046373">
    <property type="entry name" value="Acyl-CoA_Oxase/DH_mid-dom_sf"/>
</dbReference>
<protein>
    <submittedName>
        <fullName evidence="8">Alkylation response protein AidB-like acyl-CoA dehydrogenase</fullName>
    </submittedName>
</protein>
<comment type="similarity">
    <text evidence="2">Belongs to the acyl-CoA dehydrogenase family.</text>
</comment>
<dbReference type="EMBL" id="SMFZ01000001">
    <property type="protein sequence ID" value="TCK26343.1"/>
    <property type="molecule type" value="Genomic_DNA"/>
</dbReference>
<name>A0A4R1HXU3_PSEEN</name>
<gene>
    <name evidence="8" type="ORF">EV378_2174</name>
</gene>
<dbReference type="AlphaFoldDB" id="A0A4R1HXU3"/>
<comment type="caution">
    <text evidence="8">The sequence shown here is derived from an EMBL/GenBank/DDBJ whole genome shotgun (WGS) entry which is preliminary data.</text>
</comment>
<sequence>MRWGLSPEQAAFRSVLADWLEQACPPDALRRWLENGDRAGFEHRLHQDGWFGVGSPEEIGGEGGGLVELAVAAEEMGRHAAPASGWLASAVAIPAVLADPGANGKALADGPGITLASPAGSLPGAPTGIRIDPAGRLTGVVETVLAADAAHTLVVPVGDDDPVLHLVDAAQPGVRRHPRVLTDRSRAVADVHLEGATGAPVPLDGTSGLAAMASRAAVLVAADALGCVVRMLADTVAYVGQRVQFGVPVGSFQAVKHAAADMLVTVESSRSIVYPAAAAVQEGRADAATLAAAAKAQVCGAAVAAADTALTLHGAIGYTWEHDLQFFYKRALLDAELFGSPEAWNDRLADLLALTPGRG</sequence>
<dbReference type="InterPro" id="IPR036250">
    <property type="entry name" value="AcylCo_DH-like_C"/>
</dbReference>
<keyword evidence="9" id="KW-1185">Reference proteome</keyword>
<dbReference type="RefSeq" id="WP_132423455.1">
    <property type="nucleotide sequence ID" value="NZ_SMFZ01000001.1"/>
</dbReference>
<evidence type="ECO:0000259" key="6">
    <source>
        <dbReference type="Pfam" id="PF00441"/>
    </source>
</evidence>
<dbReference type="GO" id="GO:0050660">
    <property type="term" value="F:flavin adenine dinucleotide binding"/>
    <property type="evidence" value="ECO:0007669"/>
    <property type="project" value="InterPro"/>
</dbReference>
<accession>A0A4R1HXU3</accession>
<evidence type="ECO:0000259" key="7">
    <source>
        <dbReference type="Pfam" id="PF02771"/>
    </source>
</evidence>
<reference evidence="8 9" key="1">
    <citation type="submission" date="2019-03" db="EMBL/GenBank/DDBJ databases">
        <title>Sequencing the genomes of 1000 actinobacteria strains.</title>
        <authorList>
            <person name="Klenk H.-P."/>
        </authorList>
    </citation>
    <scope>NUCLEOTIDE SEQUENCE [LARGE SCALE GENOMIC DNA]</scope>
    <source>
        <strain evidence="8 9">DSM 44969</strain>
    </source>
</reference>
<dbReference type="Gene3D" id="1.10.540.10">
    <property type="entry name" value="Acyl-CoA dehydrogenase/oxidase, N-terminal domain"/>
    <property type="match status" value="1"/>
</dbReference>
<dbReference type="Proteomes" id="UP000295560">
    <property type="component" value="Unassembled WGS sequence"/>
</dbReference>
<keyword evidence="5" id="KW-0560">Oxidoreductase</keyword>
<evidence type="ECO:0000256" key="1">
    <source>
        <dbReference type="ARBA" id="ARBA00001974"/>
    </source>
</evidence>
<evidence type="ECO:0000313" key="9">
    <source>
        <dbReference type="Proteomes" id="UP000295560"/>
    </source>
</evidence>
<organism evidence="8 9">
    <name type="scientific">Pseudonocardia endophytica</name>
    <dbReference type="NCBI Taxonomy" id="401976"/>
    <lineage>
        <taxon>Bacteria</taxon>
        <taxon>Bacillati</taxon>
        <taxon>Actinomycetota</taxon>
        <taxon>Actinomycetes</taxon>
        <taxon>Pseudonocardiales</taxon>
        <taxon>Pseudonocardiaceae</taxon>
        <taxon>Pseudonocardia</taxon>
    </lineage>
</organism>
<evidence type="ECO:0000256" key="3">
    <source>
        <dbReference type="ARBA" id="ARBA00022630"/>
    </source>
</evidence>